<feature type="transmembrane region" description="Helical" evidence="1">
    <location>
        <begin position="7"/>
        <end position="25"/>
    </location>
</feature>
<name>A0A929L184_9SPHI</name>
<evidence type="ECO:0000313" key="2">
    <source>
        <dbReference type="EMBL" id="MBE9661396.1"/>
    </source>
</evidence>
<dbReference type="RefSeq" id="WP_194110586.1">
    <property type="nucleotide sequence ID" value="NZ_JADFFL010000002.1"/>
</dbReference>
<evidence type="ECO:0008006" key="4">
    <source>
        <dbReference type="Google" id="ProtNLM"/>
    </source>
</evidence>
<comment type="caution">
    <text evidence="2">The sequence shown here is derived from an EMBL/GenBank/DDBJ whole genome shotgun (WGS) entry which is preliminary data.</text>
</comment>
<proteinExistence type="predicted"/>
<reference evidence="2" key="1">
    <citation type="submission" date="2020-10" db="EMBL/GenBank/DDBJ databases">
        <title>Mucilaginibacter mali sp. nov., isolated from rhizosphere soil of apple orchard.</title>
        <authorList>
            <person name="Lee J.-S."/>
            <person name="Kim H.S."/>
            <person name="Kim J.-S."/>
        </authorList>
    </citation>
    <scope>NUCLEOTIDE SEQUENCE</scope>
    <source>
        <strain evidence="2">KCTC 22746</strain>
    </source>
</reference>
<dbReference type="EMBL" id="JADFFL010000002">
    <property type="protein sequence ID" value="MBE9661396.1"/>
    <property type="molecule type" value="Genomic_DNA"/>
</dbReference>
<sequence>MKVLIRYLIFSVTLVGLAVGCLNIFRAHPEVQFAFLMPGLFILMYSIIRDDMYRRYSSLHLVRGNDGRGTPPKEK</sequence>
<feature type="transmembrane region" description="Helical" evidence="1">
    <location>
        <begin position="31"/>
        <end position="48"/>
    </location>
</feature>
<dbReference type="PROSITE" id="PS51257">
    <property type="entry name" value="PROKAR_LIPOPROTEIN"/>
    <property type="match status" value="1"/>
</dbReference>
<organism evidence="2 3">
    <name type="scientific">Mucilaginibacter myungsuensis</name>
    <dbReference type="NCBI Taxonomy" id="649104"/>
    <lineage>
        <taxon>Bacteria</taxon>
        <taxon>Pseudomonadati</taxon>
        <taxon>Bacteroidota</taxon>
        <taxon>Sphingobacteriia</taxon>
        <taxon>Sphingobacteriales</taxon>
        <taxon>Sphingobacteriaceae</taxon>
        <taxon>Mucilaginibacter</taxon>
    </lineage>
</organism>
<evidence type="ECO:0000256" key="1">
    <source>
        <dbReference type="SAM" id="Phobius"/>
    </source>
</evidence>
<gene>
    <name evidence="2" type="ORF">IRJ16_05830</name>
</gene>
<dbReference type="AlphaFoldDB" id="A0A929L184"/>
<evidence type="ECO:0000313" key="3">
    <source>
        <dbReference type="Proteomes" id="UP000622475"/>
    </source>
</evidence>
<keyword evidence="3" id="KW-1185">Reference proteome</keyword>
<dbReference type="Proteomes" id="UP000622475">
    <property type="component" value="Unassembled WGS sequence"/>
</dbReference>
<accession>A0A929L184</accession>
<keyword evidence="1" id="KW-0472">Membrane</keyword>
<protein>
    <recommendedName>
        <fullName evidence="4">Lipoprotein</fullName>
    </recommendedName>
</protein>
<keyword evidence="1" id="KW-1133">Transmembrane helix</keyword>
<keyword evidence="1" id="KW-0812">Transmembrane</keyword>